<name>A0AAD4Z2G2_PRUDU</name>
<evidence type="ECO:0000313" key="1">
    <source>
        <dbReference type="EMBL" id="KAI5330370.1"/>
    </source>
</evidence>
<protein>
    <submittedName>
        <fullName evidence="1">Uncharacterized protein</fullName>
    </submittedName>
</protein>
<keyword evidence="2" id="KW-1185">Reference proteome</keyword>
<reference evidence="1 2" key="1">
    <citation type="journal article" date="2022" name="G3 (Bethesda)">
        <title>Whole-genome sequence and methylome profiling of the almond [Prunus dulcis (Mill.) D.A. Webb] cultivar 'Nonpareil'.</title>
        <authorList>
            <person name="D'Amico-Willman K.M."/>
            <person name="Ouma W.Z."/>
            <person name="Meulia T."/>
            <person name="Sideli G.M."/>
            <person name="Gradziel T.M."/>
            <person name="Fresnedo-Ramirez J."/>
        </authorList>
    </citation>
    <scope>NUCLEOTIDE SEQUENCE [LARGE SCALE GENOMIC DNA]</scope>
    <source>
        <strain evidence="1">Clone GOH B32 T37-40</strain>
    </source>
</reference>
<sequence length="274" mass="31237">MGHRNKSQASTATKLTSGQDDMASRLDDLLAKISEMEKSVEELRLLLPIPAVTTPIDGLSFFFLFGYLDATEYANAIYEVKFKHGVGVTHEPPLLGLVAKFHEGLCFQAARNFNRSKLYCPVQEENEWNRVKVHTSIHYAPFDGRAVVVGKTIYVLHGEEFIAFSFKMDKDDDCDITYSLRKLFILQGLKIASPLWPFCDYQTEYLVHLGNRDFFHIKTGYYDISLGVQYLCITTFQIVVGKKGKDMIKTINSTIHSVEIKKPHWFGLVFCFTP</sequence>
<proteinExistence type="predicted"/>
<organism evidence="1 2">
    <name type="scientific">Prunus dulcis</name>
    <name type="common">Almond</name>
    <name type="synonym">Amygdalus dulcis</name>
    <dbReference type="NCBI Taxonomy" id="3755"/>
    <lineage>
        <taxon>Eukaryota</taxon>
        <taxon>Viridiplantae</taxon>
        <taxon>Streptophyta</taxon>
        <taxon>Embryophyta</taxon>
        <taxon>Tracheophyta</taxon>
        <taxon>Spermatophyta</taxon>
        <taxon>Magnoliopsida</taxon>
        <taxon>eudicotyledons</taxon>
        <taxon>Gunneridae</taxon>
        <taxon>Pentapetalae</taxon>
        <taxon>rosids</taxon>
        <taxon>fabids</taxon>
        <taxon>Rosales</taxon>
        <taxon>Rosaceae</taxon>
        <taxon>Amygdaloideae</taxon>
        <taxon>Amygdaleae</taxon>
        <taxon>Prunus</taxon>
    </lineage>
</organism>
<dbReference type="EMBL" id="JAJFAZ020000005">
    <property type="protein sequence ID" value="KAI5330370.1"/>
    <property type="molecule type" value="Genomic_DNA"/>
</dbReference>
<evidence type="ECO:0000313" key="2">
    <source>
        <dbReference type="Proteomes" id="UP001054821"/>
    </source>
</evidence>
<dbReference type="Proteomes" id="UP001054821">
    <property type="component" value="Chromosome 5"/>
</dbReference>
<gene>
    <name evidence="1" type="ORF">L3X38_029768</name>
</gene>
<accession>A0AAD4Z2G2</accession>
<comment type="caution">
    <text evidence="1">The sequence shown here is derived from an EMBL/GenBank/DDBJ whole genome shotgun (WGS) entry which is preliminary data.</text>
</comment>
<dbReference type="AlphaFoldDB" id="A0AAD4Z2G2"/>